<evidence type="ECO:0000313" key="2">
    <source>
        <dbReference type="Proteomes" id="UP001065322"/>
    </source>
</evidence>
<proteinExistence type="predicted"/>
<dbReference type="RefSeq" id="WP_260997036.1">
    <property type="nucleotide sequence ID" value="NZ_CP054475.1"/>
</dbReference>
<keyword evidence="2" id="KW-1185">Reference proteome</keyword>
<organism evidence="1 2">
    <name type="scientific">Thalassolituus hydrocarboniclasticus</name>
    <dbReference type="NCBI Taxonomy" id="2742796"/>
    <lineage>
        <taxon>Bacteria</taxon>
        <taxon>Pseudomonadati</taxon>
        <taxon>Pseudomonadota</taxon>
        <taxon>Gammaproteobacteria</taxon>
        <taxon>Oceanospirillales</taxon>
        <taxon>Oceanospirillaceae</taxon>
        <taxon>Thalassolituus</taxon>
    </lineage>
</organism>
<gene>
    <name evidence="1" type="ORF">HUF19_13075</name>
</gene>
<reference evidence="2" key="1">
    <citation type="submission" date="2020-06" db="EMBL/GenBank/DDBJ databases">
        <title>Thalassolituus marinus alknpb1M-1, a hydrocarbon-degrading bacterium isolated from the deep-sea overlying water using an in-situ strategy from the South China Sea basin.</title>
        <authorList>
            <person name="Dong C."/>
            <person name="Chen Y."/>
            <person name="Shao Z."/>
        </authorList>
    </citation>
    <scope>NUCLEOTIDE SEQUENCE [LARGE SCALE GENOMIC DNA]</scope>
    <source>
        <strain evidence="2">alknpb1M-1</strain>
    </source>
</reference>
<name>A0ABY6ACB5_9GAMM</name>
<protein>
    <submittedName>
        <fullName evidence="1">Uncharacterized protein</fullName>
    </submittedName>
</protein>
<sequence>MAKMSFRFTTEVEVELRGESYEEIYLMLKDMMHGARPISTQGNVKIFPPEQSAMYFSMEGEQELHEIPMFKGDFRRDILEH</sequence>
<dbReference type="Proteomes" id="UP001065322">
    <property type="component" value="Chromosome"/>
</dbReference>
<evidence type="ECO:0000313" key="1">
    <source>
        <dbReference type="EMBL" id="UXD88297.1"/>
    </source>
</evidence>
<accession>A0ABY6ACB5</accession>
<dbReference type="EMBL" id="CP054475">
    <property type="protein sequence ID" value="UXD88297.1"/>
    <property type="molecule type" value="Genomic_DNA"/>
</dbReference>